<dbReference type="Gene3D" id="1.10.238.10">
    <property type="entry name" value="EF-hand"/>
    <property type="match status" value="1"/>
</dbReference>
<feature type="domain" description="EF-hand" evidence="3">
    <location>
        <begin position="330"/>
        <end position="365"/>
    </location>
</feature>
<dbReference type="PANTHER" id="PTHR23048">
    <property type="entry name" value="MYOSIN LIGHT CHAIN 1, 3"/>
    <property type="match status" value="1"/>
</dbReference>
<proteinExistence type="predicted"/>
<dbReference type="SUPFAM" id="SSF47473">
    <property type="entry name" value="EF-hand"/>
    <property type="match status" value="1"/>
</dbReference>
<gene>
    <name evidence="4" type="ORF">HERI1096_LOCUS33007</name>
</gene>
<dbReference type="GO" id="GO:0005509">
    <property type="term" value="F:calcium ion binding"/>
    <property type="evidence" value="ECO:0007669"/>
    <property type="project" value="InterPro"/>
</dbReference>
<dbReference type="InterPro" id="IPR050230">
    <property type="entry name" value="CALM/Myosin/TropC-like"/>
</dbReference>
<dbReference type="SMART" id="SM00054">
    <property type="entry name" value="EFh"/>
    <property type="match status" value="3"/>
</dbReference>
<organism evidence="4">
    <name type="scientific">Haptolina ericina</name>
    <dbReference type="NCBI Taxonomy" id="156174"/>
    <lineage>
        <taxon>Eukaryota</taxon>
        <taxon>Haptista</taxon>
        <taxon>Haptophyta</taxon>
        <taxon>Prymnesiophyceae</taxon>
        <taxon>Prymnesiales</taxon>
        <taxon>Prymnesiaceae</taxon>
        <taxon>Haptolina</taxon>
    </lineage>
</organism>
<keyword evidence="1" id="KW-0677">Repeat</keyword>
<evidence type="ECO:0000313" key="4">
    <source>
        <dbReference type="EMBL" id="CAE0139905.1"/>
    </source>
</evidence>
<dbReference type="FunFam" id="1.10.238.10:FF:000003">
    <property type="entry name" value="Calmodulin A"/>
    <property type="match status" value="1"/>
</dbReference>
<reference evidence="4" key="1">
    <citation type="submission" date="2021-01" db="EMBL/GenBank/DDBJ databases">
        <authorList>
            <person name="Corre E."/>
            <person name="Pelletier E."/>
            <person name="Niang G."/>
            <person name="Scheremetjew M."/>
            <person name="Finn R."/>
            <person name="Kale V."/>
            <person name="Holt S."/>
            <person name="Cochrane G."/>
            <person name="Meng A."/>
            <person name="Brown T."/>
            <person name="Cohen L."/>
        </authorList>
    </citation>
    <scope>NUCLEOTIDE SEQUENCE</scope>
    <source>
        <strain evidence="4">CCMP281</strain>
    </source>
</reference>
<dbReference type="Pfam" id="PF13499">
    <property type="entry name" value="EF-hand_7"/>
    <property type="match status" value="1"/>
</dbReference>
<keyword evidence="2" id="KW-0106">Calcium</keyword>
<evidence type="ECO:0000256" key="2">
    <source>
        <dbReference type="ARBA" id="ARBA00022837"/>
    </source>
</evidence>
<dbReference type="InterPro" id="IPR018247">
    <property type="entry name" value="EF_Hand_1_Ca_BS"/>
</dbReference>
<name>A0A7S3BPP4_9EUKA</name>
<sequence>MTYFPPGDHLFELHFQRREKVAKPTSALAAFKAPAANKWEGPKRRVPSLIATEASCRLSDVGPHSFHHVPIDEHAATLTLPSGTLAAVAIQAPKFHLDNVLWLTSATADILSDGKLPTMGGGKKWQFSSLTVSGAGVSITPKNDRGGKKRFVPFGGGACSLWVQRENQAVIALCVGQPRAEGSQVMVLAAESVDMAAAWVLLLAGRIYVSTINIPDLDLPELIAAFNTFDDEGANVISLGDTLQVAEALGSRTTMQELVSLISKLGLILNLHCTLNIAHFMEVVSHIPPSSRGIEGRLRDAFHQLDEDGTGSISRAALAELLMHRGLGEMTDEERGKFLQDADIDQDGRIDFEEFIEANRKLLGLPRKTKALPKELVAAAAAPPAN</sequence>
<dbReference type="PROSITE" id="PS00018">
    <property type="entry name" value="EF_HAND_1"/>
    <property type="match status" value="1"/>
</dbReference>
<dbReference type="AlphaFoldDB" id="A0A7S3BPP4"/>
<dbReference type="InterPro" id="IPR011992">
    <property type="entry name" value="EF-hand-dom_pair"/>
</dbReference>
<dbReference type="CDD" id="cd00051">
    <property type="entry name" value="EFh"/>
    <property type="match status" value="1"/>
</dbReference>
<protein>
    <recommendedName>
        <fullName evidence="3">EF-hand domain-containing protein</fullName>
    </recommendedName>
</protein>
<dbReference type="EMBL" id="HBHX01059699">
    <property type="protein sequence ID" value="CAE0139905.1"/>
    <property type="molecule type" value="Transcribed_RNA"/>
</dbReference>
<dbReference type="InterPro" id="IPR002048">
    <property type="entry name" value="EF_hand_dom"/>
</dbReference>
<dbReference type="GO" id="GO:0016460">
    <property type="term" value="C:myosin II complex"/>
    <property type="evidence" value="ECO:0007669"/>
    <property type="project" value="TreeGrafter"/>
</dbReference>
<dbReference type="PANTHER" id="PTHR23048:SF0">
    <property type="entry name" value="CALMODULIN LIKE 3"/>
    <property type="match status" value="1"/>
</dbReference>
<feature type="domain" description="EF-hand" evidence="3">
    <location>
        <begin position="293"/>
        <end position="328"/>
    </location>
</feature>
<accession>A0A7S3BPP4</accession>
<evidence type="ECO:0000256" key="1">
    <source>
        <dbReference type="ARBA" id="ARBA00022737"/>
    </source>
</evidence>
<dbReference type="PROSITE" id="PS50222">
    <property type="entry name" value="EF_HAND_2"/>
    <property type="match status" value="2"/>
</dbReference>
<evidence type="ECO:0000259" key="3">
    <source>
        <dbReference type="PROSITE" id="PS50222"/>
    </source>
</evidence>